<proteinExistence type="predicted"/>
<feature type="region of interest" description="Disordered" evidence="6">
    <location>
        <begin position="39"/>
        <end position="64"/>
    </location>
</feature>
<dbReference type="PANTHER" id="PTHR43649">
    <property type="entry name" value="ARABINOSE-BINDING PROTEIN-RELATED"/>
    <property type="match status" value="1"/>
</dbReference>
<keyword evidence="3" id="KW-0472">Membrane</keyword>
<evidence type="ECO:0000256" key="1">
    <source>
        <dbReference type="ARBA" id="ARBA00022475"/>
    </source>
</evidence>
<evidence type="ECO:0000256" key="4">
    <source>
        <dbReference type="ARBA" id="ARBA00023139"/>
    </source>
</evidence>
<dbReference type="InterPro" id="IPR006311">
    <property type="entry name" value="TAT_signal"/>
</dbReference>
<evidence type="ECO:0000313" key="7">
    <source>
        <dbReference type="EMBL" id="TCO51684.1"/>
    </source>
</evidence>
<dbReference type="EMBL" id="SLWR01000001">
    <property type="protein sequence ID" value="TCO51684.1"/>
    <property type="molecule type" value="Genomic_DNA"/>
</dbReference>
<keyword evidence="4" id="KW-0564">Palmitate</keyword>
<reference evidence="7 8" key="1">
    <citation type="journal article" date="2015" name="Stand. Genomic Sci.">
        <title>Genomic Encyclopedia of Bacterial and Archaeal Type Strains, Phase III: the genomes of soil and plant-associated and newly described type strains.</title>
        <authorList>
            <person name="Whitman W.B."/>
            <person name="Woyke T."/>
            <person name="Klenk H.P."/>
            <person name="Zhou Y."/>
            <person name="Lilburn T.G."/>
            <person name="Beck B.J."/>
            <person name="De Vos P."/>
            <person name="Vandamme P."/>
            <person name="Eisen J.A."/>
            <person name="Garrity G."/>
            <person name="Hugenholtz P."/>
            <person name="Kyrpides N.C."/>
        </authorList>
    </citation>
    <scope>NUCLEOTIDE SEQUENCE [LARGE SCALE GENOMIC DNA]</scope>
    <source>
        <strain evidence="7 8">VKM Ac-2541</strain>
    </source>
</reference>
<dbReference type="RefSeq" id="WP_158290893.1">
    <property type="nucleotide sequence ID" value="NZ_SLWR01000001.1"/>
</dbReference>
<feature type="compositionally biased region" description="Low complexity" evidence="6">
    <location>
        <begin position="39"/>
        <end position="49"/>
    </location>
</feature>
<dbReference type="Proteomes" id="UP000295573">
    <property type="component" value="Unassembled WGS sequence"/>
</dbReference>
<dbReference type="PANTHER" id="PTHR43649:SF33">
    <property type="entry name" value="POLYGALACTURONAN_RHAMNOGALACTURONAN-BINDING PROTEIN YTCQ"/>
    <property type="match status" value="1"/>
</dbReference>
<keyword evidence="5" id="KW-0449">Lipoprotein</keyword>
<dbReference type="PROSITE" id="PS51318">
    <property type="entry name" value="TAT"/>
    <property type="match status" value="1"/>
</dbReference>
<evidence type="ECO:0000256" key="6">
    <source>
        <dbReference type="SAM" id="MobiDB-lite"/>
    </source>
</evidence>
<name>A0A4R2J180_9ACTN</name>
<evidence type="ECO:0000256" key="2">
    <source>
        <dbReference type="ARBA" id="ARBA00022729"/>
    </source>
</evidence>
<comment type="caution">
    <text evidence="7">The sequence shown here is derived from an EMBL/GenBank/DDBJ whole genome shotgun (WGS) entry which is preliminary data.</text>
</comment>
<organism evidence="7 8">
    <name type="scientific">Kribbella antiqua</name>
    <dbReference type="NCBI Taxonomy" id="2512217"/>
    <lineage>
        <taxon>Bacteria</taxon>
        <taxon>Bacillati</taxon>
        <taxon>Actinomycetota</taxon>
        <taxon>Actinomycetes</taxon>
        <taxon>Propionibacteriales</taxon>
        <taxon>Kribbellaceae</taxon>
        <taxon>Kribbella</taxon>
    </lineage>
</organism>
<gene>
    <name evidence="7" type="ORF">EV646_101677</name>
</gene>
<dbReference type="InterPro" id="IPR050490">
    <property type="entry name" value="Bact_solute-bd_prot1"/>
</dbReference>
<evidence type="ECO:0000313" key="8">
    <source>
        <dbReference type="Proteomes" id="UP000295573"/>
    </source>
</evidence>
<keyword evidence="1" id="KW-1003">Cell membrane</keyword>
<accession>A0A4R2J180</accession>
<evidence type="ECO:0000256" key="5">
    <source>
        <dbReference type="ARBA" id="ARBA00023288"/>
    </source>
</evidence>
<dbReference type="SUPFAM" id="SSF53850">
    <property type="entry name" value="Periplasmic binding protein-like II"/>
    <property type="match status" value="1"/>
</dbReference>
<protein>
    <submittedName>
        <fullName evidence="7">Putative aldouronate transport system substrate-binding protein</fullName>
    </submittedName>
</protein>
<dbReference type="AlphaFoldDB" id="A0A4R2J180"/>
<keyword evidence="8" id="KW-1185">Reference proteome</keyword>
<dbReference type="Pfam" id="PF13416">
    <property type="entry name" value="SBP_bac_8"/>
    <property type="match status" value="1"/>
</dbReference>
<dbReference type="OrthoDB" id="3225049at2"/>
<evidence type="ECO:0000256" key="3">
    <source>
        <dbReference type="ARBA" id="ARBA00023136"/>
    </source>
</evidence>
<keyword evidence="2" id="KW-0732">Signal</keyword>
<dbReference type="InterPro" id="IPR006059">
    <property type="entry name" value="SBP"/>
</dbReference>
<dbReference type="Gene3D" id="3.40.190.10">
    <property type="entry name" value="Periplasmic binding protein-like II"/>
    <property type="match status" value="2"/>
</dbReference>
<sequence>MRNNDVNASAGLSRRSLLRGTVGATVAAAGSGVLAGCSGSGDDASAKASTPTGPKATLGPKSPGVLYPDGYKGPVAREVKPITTEKVSFTIVVPQDIGVGDWQTNTFSKWLEQRTGIHIEYKQVAGGDDMMTKVNAMIAAGDIPDAFMNVEFTRSQLYLYGQQGLFQSIDGLIDGYAPNLVQAMQDYPDARKLSQSPDKKIYAFPDFNDCFHCRGFESKGWINSEWIKKVGLAMPKTTDEFAELLRAFKKADPGGNGRTVPFAGYKDEPITTFFMNAFLYSPPEPYLAVEDGKVAAAYIKDEWREGLKYVNGLYKEGLLNKDIFTAAGDQIARLGNAKPNPLLGGARSGSWGGFVEIDQKDPNARWRQYELLEPLQGPNGVRFTAWDYYGIGVEVGTLVITKKCARPELLMQWADAQMELESILRCYGGPGFQYAKTGQKGINGKQAVYAFGTAPVNDQHPGWNGAEQYGTMYRSLDFRLGERVNPSDLTFEAPLYEQTQQRQFPYKQPQDATFPPVTLTQDQAAQEAELATNLTTEVGASFAKFVTGQYDPNDDGQWKDYLNRIDQIGLKSYLEIQQSGYEAFGK</sequence>